<dbReference type="Pfam" id="PF09836">
    <property type="entry name" value="DUF2063"/>
    <property type="match status" value="1"/>
</dbReference>
<feature type="compositionally biased region" description="Basic and acidic residues" evidence="1">
    <location>
        <begin position="14"/>
        <end position="24"/>
    </location>
</feature>
<dbReference type="GO" id="GO:0003677">
    <property type="term" value="F:DNA binding"/>
    <property type="evidence" value="ECO:0007669"/>
    <property type="project" value="UniProtKB-KW"/>
</dbReference>
<organism evidence="3 4">
    <name type="scientific">Undibacterium danionis</name>
    <dbReference type="NCBI Taxonomy" id="1812100"/>
    <lineage>
        <taxon>Bacteria</taxon>
        <taxon>Pseudomonadati</taxon>
        <taxon>Pseudomonadota</taxon>
        <taxon>Betaproteobacteria</taxon>
        <taxon>Burkholderiales</taxon>
        <taxon>Oxalobacteraceae</taxon>
        <taxon>Undibacterium</taxon>
    </lineage>
</organism>
<reference evidence="3 4" key="1">
    <citation type="submission" date="2024-09" db="EMBL/GenBank/DDBJ databases">
        <authorList>
            <person name="Sun Q."/>
            <person name="Mori K."/>
        </authorList>
    </citation>
    <scope>NUCLEOTIDE SEQUENCE [LARGE SCALE GENOMIC DNA]</scope>
    <source>
        <strain evidence="3 4">CCM 8677</strain>
    </source>
</reference>
<feature type="domain" description="Putative DNA-binding" evidence="2">
    <location>
        <begin position="32"/>
        <end position="122"/>
    </location>
</feature>
<sequence>MSMSKDANDAINEVENRVENEVKQTEPLAQNQKNFFELLMSKEADSPTDLFSTPADLLESRMAIYRGNLQAIWSKTLANAYPVLQQLVGEEFFTYLAFQYGRQYPSQSGDLNLFGDQFSDFLSLETTVKDYPYFASVANLEWNLHRAYYAENIPFISLSQFLSEVGELAQQYRLLFHPAVALFQAEYAAAQIYLAHQVQPVQTMDVALDTPCCALISRPSWQLIVTPLDNTSFLTLMALQQGQTLGDALALAIASDSQFDIANALQKWFGLGVFVGFECKE</sequence>
<dbReference type="Gene3D" id="1.10.150.690">
    <property type="entry name" value="DUF2063"/>
    <property type="match status" value="1"/>
</dbReference>
<evidence type="ECO:0000313" key="4">
    <source>
        <dbReference type="Proteomes" id="UP001589844"/>
    </source>
</evidence>
<dbReference type="InterPro" id="IPR018640">
    <property type="entry name" value="DUF2063"/>
</dbReference>
<keyword evidence="3" id="KW-0238">DNA-binding</keyword>
<accession>A0ABV6IFI6</accession>
<dbReference type="EMBL" id="JBHLXJ010000008">
    <property type="protein sequence ID" value="MFC0349649.1"/>
    <property type="molecule type" value="Genomic_DNA"/>
</dbReference>
<protein>
    <submittedName>
        <fullName evidence="3">DNA-binding domain-containing protein</fullName>
    </submittedName>
</protein>
<keyword evidence="4" id="KW-1185">Reference proteome</keyword>
<gene>
    <name evidence="3" type="ORF">ACFFJH_07505</name>
</gene>
<feature type="region of interest" description="Disordered" evidence="1">
    <location>
        <begin position="1"/>
        <end position="26"/>
    </location>
</feature>
<evidence type="ECO:0000313" key="3">
    <source>
        <dbReference type="EMBL" id="MFC0349649.1"/>
    </source>
</evidence>
<name>A0ABV6IFI6_9BURK</name>
<proteinExistence type="predicted"/>
<evidence type="ECO:0000259" key="2">
    <source>
        <dbReference type="Pfam" id="PF09836"/>
    </source>
</evidence>
<evidence type="ECO:0000256" key="1">
    <source>
        <dbReference type="SAM" id="MobiDB-lite"/>
    </source>
</evidence>
<dbReference type="InterPro" id="IPR044922">
    <property type="entry name" value="DUF2063_N_sf"/>
</dbReference>
<dbReference type="Proteomes" id="UP001589844">
    <property type="component" value="Unassembled WGS sequence"/>
</dbReference>
<comment type="caution">
    <text evidence="3">The sequence shown here is derived from an EMBL/GenBank/DDBJ whole genome shotgun (WGS) entry which is preliminary data.</text>
</comment>